<protein>
    <submittedName>
        <fullName evidence="2">Uncharacterized protein</fullName>
    </submittedName>
</protein>
<comment type="caution">
    <text evidence="2">The sequence shown here is derived from an EMBL/GenBank/DDBJ whole genome shotgun (WGS) entry which is preliminary data.</text>
</comment>
<name>A0AAN7ZLT4_9PEZI</name>
<evidence type="ECO:0000256" key="1">
    <source>
        <dbReference type="SAM" id="MobiDB-lite"/>
    </source>
</evidence>
<accession>A0AAN7ZLT4</accession>
<evidence type="ECO:0000313" key="3">
    <source>
        <dbReference type="Proteomes" id="UP001310594"/>
    </source>
</evidence>
<proteinExistence type="predicted"/>
<dbReference type="Proteomes" id="UP001310594">
    <property type="component" value="Unassembled WGS sequence"/>
</dbReference>
<gene>
    <name evidence="2" type="ORF">LTR97_009561</name>
</gene>
<dbReference type="AlphaFoldDB" id="A0AAN7ZLT4"/>
<reference evidence="2" key="1">
    <citation type="submission" date="2023-08" db="EMBL/GenBank/DDBJ databases">
        <title>Black Yeasts Isolated from many extreme environments.</title>
        <authorList>
            <person name="Coleine C."/>
            <person name="Stajich J.E."/>
            <person name="Selbmann L."/>
        </authorList>
    </citation>
    <scope>NUCLEOTIDE SEQUENCE</scope>
    <source>
        <strain evidence="2">CCFEE 5810</strain>
    </source>
</reference>
<feature type="region of interest" description="Disordered" evidence="1">
    <location>
        <begin position="82"/>
        <end position="105"/>
    </location>
</feature>
<feature type="compositionally biased region" description="Acidic residues" evidence="1">
    <location>
        <begin position="83"/>
        <end position="94"/>
    </location>
</feature>
<evidence type="ECO:0000313" key="2">
    <source>
        <dbReference type="EMBL" id="KAK5693944.1"/>
    </source>
</evidence>
<dbReference type="EMBL" id="JAVRQU010000016">
    <property type="protein sequence ID" value="KAK5693944.1"/>
    <property type="molecule type" value="Genomic_DNA"/>
</dbReference>
<sequence length="256" mass="28816">MGPPLSTGQEPAGTISRVDSARHIVKITYGEFELTANLYALRAVSARLRALVDASEAELPPAASRLGVQVLLNWLSSGNIEVYDPDDDDEDENDGGIVNNPEQDDDDDWWTVTVLCEAYKTGEALDVSADFLDAVMDQIVDTVVKPNDRSGERIIDLARVLSKTWESGSPGRLFVVEWLFHDKFESAEGTFGFQVAEFIEECDAHCFRNEFLLAVFNGWEAGDLLPWEEDGKHRYHVRRDGALRYMFIRQRPAVRF</sequence>
<organism evidence="2 3">
    <name type="scientific">Elasticomyces elasticus</name>
    <dbReference type="NCBI Taxonomy" id="574655"/>
    <lineage>
        <taxon>Eukaryota</taxon>
        <taxon>Fungi</taxon>
        <taxon>Dikarya</taxon>
        <taxon>Ascomycota</taxon>
        <taxon>Pezizomycotina</taxon>
        <taxon>Dothideomycetes</taxon>
        <taxon>Dothideomycetidae</taxon>
        <taxon>Mycosphaerellales</taxon>
        <taxon>Teratosphaeriaceae</taxon>
        <taxon>Elasticomyces</taxon>
    </lineage>
</organism>